<dbReference type="OrthoDB" id="5424234at2759"/>
<feature type="region of interest" description="Disordered" evidence="1">
    <location>
        <begin position="346"/>
        <end position="395"/>
    </location>
</feature>
<reference evidence="2 3" key="1">
    <citation type="journal article" date="2014" name="Genome Biol. Evol.">
        <title>Comparative genomics and transcriptomics analyses reveal divergent lifestyle features of nematode endoparasitic fungus Hirsutella minnesotensis.</title>
        <authorList>
            <person name="Lai Y."/>
            <person name="Liu K."/>
            <person name="Zhang X."/>
            <person name="Zhang X."/>
            <person name="Li K."/>
            <person name="Wang N."/>
            <person name="Shu C."/>
            <person name="Wu Y."/>
            <person name="Wang C."/>
            <person name="Bushley K.E."/>
            <person name="Xiang M."/>
            <person name="Liu X."/>
        </authorList>
    </citation>
    <scope>NUCLEOTIDE SEQUENCE [LARGE SCALE GENOMIC DNA]</scope>
    <source>
        <strain evidence="2 3">3608</strain>
    </source>
</reference>
<name>A0A0F8A5U9_9HYPO</name>
<dbReference type="Proteomes" id="UP000054481">
    <property type="component" value="Unassembled WGS sequence"/>
</dbReference>
<evidence type="ECO:0000313" key="2">
    <source>
        <dbReference type="EMBL" id="KJZ75959.1"/>
    </source>
</evidence>
<feature type="region of interest" description="Disordered" evidence="1">
    <location>
        <begin position="451"/>
        <end position="471"/>
    </location>
</feature>
<feature type="compositionally biased region" description="Polar residues" evidence="1">
    <location>
        <begin position="454"/>
        <end position="471"/>
    </location>
</feature>
<sequence length="493" mass="52723">MESSVPMILPKGIVINTTEVYEEVASFSTVPADKVWRYWHVYTTTNKRLKDPTARRLENFWWHVWGSDRRFLSGRALARLYEDISLGPTIAPLQGPPNRWEGPNAPLVTRQLVLAHLSQERLAQQNHMPPPAKKSSDTSVRNLSSSASRPPAPHPILKKFRGPSSSGPRPTARFVSPHESADEADKDGDFPSSGSTATTGLEMPTAASRRKPSPSANKKYVAASAVNRRRPVLARKPSPQSQASSTGAMREGASLMGTRPTSQPRPVSPIPEGASNLNGQESSEARLADTPTPGLSAKALGKRPVPPAARLSGKEGLLHARSLSSTSLAAQKAASRDNISLPRVHSFVGDSRHPTPPRASTTPSHRHTGPLSIATPPPMERAQSHGGYSRYSEGRNSAQGLFTGATASMTNVAAQGTIIDQAGSLPVSSVLGSSLEPPLFSPPPMAASVLESRLTPTQPGSSTSVPMGRTRSQLTLLLEREKARLGDKARSRS</sequence>
<organism evidence="2 3">
    <name type="scientific">Hirsutella minnesotensis 3608</name>
    <dbReference type="NCBI Taxonomy" id="1043627"/>
    <lineage>
        <taxon>Eukaryota</taxon>
        <taxon>Fungi</taxon>
        <taxon>Dikarya</taxon>
        <taxon>Ascomycota</taxon>
        <taxon>Pezizomycotina</taxon>
        <taxon>Sordariomycetes</taxon>
        <taxon>Hypocreomycetidae</taxon>
        <taxon>Hypocreales</taxon>
        <taxon>Ophiocordycipitaceae</taxon>
        <taxon>Hirsutella</taxon>
    </lineage>
</organism>
<feature type="region of interest" description="Disordered" evidence="1">
    <location>
        <begin position="123"/>
        <end position="310"/>
    </location>
</feature>
<dbReference type="EMBL" id="KQ030514">
    <property type="protein sequence ID" value="KJZ75959.1"/>
    <property type="molecule type" value="Genomic_DNA"/>
</dbReference>
<accession>A0A0F8A5U9</accession>
<proteinExistence type="predicted"/>
<gene>
    <name evidence="2" type="ORF">HIM_04783</name>
</gene>
<keyword evidence="3" id="KW-1185">Reference proteome</keyword>
<feature type="compositionally biased region" description="Polar residues" evidence="1">
    <location>
        <begin position="238"/>
        <end position="247"/>
    </location>
</feature>
<evidence type="ECO:0008006" key="4">
    <source>
        <dbReference type="Google" id="ProtNLM"/>
    </source>
</evidence>
<evidence type="ECO:0000313" key="3">
    <source>
        <dbReference type="Proteomes" id="UP000054481"/>
    </source>
</evidence>
<protein>
    <recommendedName>
        <fullName evidence="4">Nitrogen regulatory protein areA GATA-like domain-containing protein</fullName>
    </recommendedName>
</protein>
<evidence type="ECO:0000256" key="1">
    <source>
        <dbReference type="SAM" id="MobiDB-lite"/>
    </source>
</evidence>
<dbReference type="AlphaFoldDB" id="A0A0F8A5U9"/>
<feature type="compositionally biased region" description="Basic and acidic residues" evidence="1">
    <location>
        <begin position="179"/>
        <end position="189"/>
    </location>
</feature>